<gene>
    <name evidence="1" type="ORF">HMPREF1143_0509</name>
</gene>
<dbReference type="RefSeq" id="WP_009530856.1">
    <property type="nucleotide sequence ID" value="NZ_ALNK01000017.1"/>
</dbReference>
<organism evidence="1 2">
    <name type="scientific">Peptoanaerobacter stomatis</name>
    <dbReference type="NCBI Taxonomy" id="796937"/>
    <lineage>
        <taxon>Bacteria</taxon>
        <taxon>Bacillati</taxon>
        <taxon>Bacillota</taxon>
        <taxon>Clostridia</taxon>
        <taxon>Peptostreptococcales</taxon>
        <taxon>Filifactoraceae</taxon>
        <taxon>Peptoanaerobacter</taxon>
    </lineage>
</organism>
<reference evidence="1 2" key="1">
    <citation type="submission" date="2012-07" db="EMBL/GenBank/DDBJ databases">
        <authorList>
            <person name="Durkin A.S."/>
            <person name="McCorrison J."/>
            <person name="Torralba M."/>
            <person name="Gillis M."/>
            <person name="Methe B."/>
            <person name="Sutton G."/>
            <person name="Nelson K.E."/>
        </authorList>
    </citation>
    <scope>NUCLEOTIDE SEQUENCE [LARGE SCALE GENOMIC DNA]</scope>
    <source>
        <strain evidence="1 2">OBRC8</strain>
    </source>
</reference>
<evidence type="ECO:0000313" key="1">
    <source>
        <dbReference type="EMBL" id="EJU22962.1"/>
    </source>
</evidence>
<proteinExistence type="predicted"/>
<keyword evidence="2" id="KW-1185">Reference proteome</keyword>
<dbReference type="EMBL" id="ALNK01000017">
    <property type="protein sequence ID" value="EJU22962.1"/>
    <property type="molecule type" value="Genomic_DNA"/>
</dbReference>
<dbReference type="NCBIfam" id="TIGR01630">
    <property type="entry name" value="psiM2_ORF9"/>
    <property type="match status" value="1"/>
</dbReference>
<protein>
    <recommendedName>
        <fullName evidence="3">Terminase large subunit gp17-like C-terminal domain-containing protein</fullName>
    </recommendedName>
</protein>
<dbReference type="Proteomes" id="UP000005244">
    <property type="component" value="Unassembled WGS sequence"/>
</dbReference>
<accession>J5WM33</accession>
<dbReference type="PATRIC" id="fig|796941.3.peg.1021"/>
<evidence type="ECO:0008006" key="3">
    <source>
        <dbReference type="Google" id="ProtNLM"/>
    </source>
</evidence>
<comment type="caution">
    <text evidence="1">The sequence shown here is derived from an EMBL/GenBank/DDBJ whole genome shotgun (WGS) entry which is preliminary data.</text>
</comment>
<dbReference type="InterPro" id="IPR006517">
    <property type="entry name" value="Phage_terminase_lsu-like_C"/>
</dbReference>
<dbReference type="Gene3D" id="3.40.50.300">
    <property type="entry name" value="P-loop containing nucleotide triphosphate hydrolases"/>
    <property type="match status" value="1"/>
</dbReference>
<dbReference type="AlphaFoldDB" id="J5WM33"/>
<name>J5WM33_9FIRM</name>
<dbReference type="InterPro" id="IPR027417">
    <property type="entry name" value="P-loop_NTPase"/>
</dbReference>
<evidence type="ECO:0000313" key="2">
    <source>
        <dbReference type="Proteomes" id="UP000005244"/>
    </source>
</evidence>
<sequence>MSEKSIKKLFEVINTVDDEVDKDEIEELERLKKLTEEYLTAGTSSEKIKLLREYKAGAKLTGANGIRKKLSAIDLGYFGRAYFPHYFNRKSPTFHEELDIIWENGVLKSNNPYSLRSAKIINRNDGVKRCVAAPRGHAKSTNLTFKDDLHAILYQYKHYIIILSDTYDQASSFVVAIKEELEENGAIIEDFGNLVGKVWREDVIVTSTKIKVQAKGAGQKVRGLKHKNWRPDLIVLDDVENDELVRTVEQRRKLANWFSKAVSKCGDTYTDFIYIGTMLHYDSLLAKVMKNPAYKSIKYKAVLDFSKSELWDRWEEIYTDLSDEDREQKADEYFANNRDEMLKDTKVLWEEKLSYYDLMKMKISEGEASFNSEEQNEPINPEDCLFNEEWFEYYNPFEVDFSNGFEFYGFVDPSLGKSKKSDFSAIITIAKEINTGYMYVEGADVERRHPDKIILDILDTARRIEKQYKVKYTVFGAETNQFQWFLKEQLAKEAAKQGIYLPIEEVNQTADKTLRIQTLQPDIKNHYLKFNKNHKRLLEQLKYFPMADHDDAPDALESCRTLATKNKKKIKLLDRRLFGL</sequence>